<comment type="caution">
    <text evidence="2">The sequence shown here is derived from an EMBL/GenBank/DDBJ whole genome shotgun (WGS) entry which is preliminary data.</text>
</comment>
<dbReference type="Pfam" id="PF01629">
    <property type="entry name" value="DUF22"/>
    <property type="match status" value="1"/>
</dbReference>
<reference evidence="2" key="1">
    <citation type="journal article" date="2020" name="mSystems">
        <title>Genome- and Community-Level Interaction Insights into Carbon Utilization and Element Cycling Functions of Hydrothermarchaeota in Hydrothermal Sediment.</title>
        <authorList>
            <person name="Zhou Z."/>
            <person name="Liu Y."/>
            <person name="Xu W."/>
            <person name="Pan J."/>
            <person name="Luo Z.H."/>
            <person name="Li M."/>
        </authorList>
    </citation>
    <scope>NUCLEOTIDE SEQUENCE [LARGE SCALE GENOMIC DNA]</scope>
    <source>
        <strain evidence="2">SpSt-587</strain>
    </source>
</reference>
<dbReference type="InterPro" id="IPR002572">
    <property type="entry name" value="DUF22"/>
</dbReference>
<dbReference type="AlphaFoldDB" id="A0A7J3M0B6"/>
<dbReference type="EMBL" id="DSYZ01000010">
    <property type="protein sequence ID" value="HGT82168.1"/>
    <property type="molecule type" value="Genomic_DNA"/>
</dbReference>
<evidence type="ECO:0000313" key="2">
    <source>
        <dbReference type="EMBL" id="HGT82168.1"/>
    </source>
</evidence>
<name>A0A7J3M0B6_ARCFL</name>
<gene>
    <name evidence="2" type="ORF">ENT52_00315</name>
</gene>
<feature type="domain" description="DUF22" evidence="1">
    <location>
        <begin position="25"/>
        <end position="129"/>
    </location>
</feature>
<accession>A0A7J3M0B6</accession>
<sequence>MVKVYPTAVREGEAEAKVELRKSNATVVYRKGKELRRVSAKVEDGWYRRWHLAKWFPLVADENVDVEAGTLERVKVKGVEIPENTIPVPMMITRNAMGNAVDVISPGRPRKVEERRFVSEVIFVSVVDGEIKKEICLGF</sequence>
<protein>
    <submittedName>
        <fullName evidence="2">DUF22 domain-containing protein</fullName>
    </submittedName>
</protein>
<proteinExistence type="predicted"/>
<evidence type="ECO:0000259" key="1">
    <source>
        <dbReference type="Pfam" id="PF01629"/>
    </source>
</evidence>
<organism evidence="2">
    <name type="scientific">Archaeoglobus fulgidus</name>
    <dbReference type="NCBI Taxonomy" id="2234"/>
    <lineage>
        <taxon>Archaea</taxon>
        <taxon>Methanobacteriati</taxon>
        <taxon>Methanobacteriota</taxon>
        <taxon>Archaeoglobi</taxon>
        <taxon>Archaeoglobales</taxon>
        <taxon>Archaeoglobaceae</taxon>
        <taxon>Archaeoglobus</taxon>
    </lineage>
</organism>